<evidence type="ECO:0008006" key="3">
    <source>
        <dbReference type="Google" id="ProtNLM"/>
    </source>
</evidence>
<sequence length="395" mass="44356">MFRVQSPRGFFRLCHHITKRNAIVIAAAVRTPAPTAIKEEKLAGLVVDELVKRTLCPREEFKKLFMCASSQCSSELEGMGKELGLKSCQTFKLQKDICSAGAVRMALQSLQNEDPQCIITGDSRCQGLKLPPEGLLASEVMSEIKPVVRRKKGDDKENEEVPAPVEAAALAWTTYENADRLQLQPLAVVLEFVIEENDVKTRYKIDRTEPIIAKAVHNWQFVTIAEKDASPGQIPRLPADIIAQLEPHQIGIHEAQHTTASHLLTHLVHSLPTGHLGCAVIETLDGNRLVLVLEKLYTELPPGHVLPILTLYTKEPCPLCDDLVAQLEDKFAGQFELKKVFIDKKENVRYLRLFRHDIPVLFFNGQFLCMHRLNEDALTERLAAFKNDMEASQMD</sequence>
<evidence type="ECO:0000313" key="1">
    <source>
        <dbReference type="EMBL" id="EDW76316.2"/>
    </source>
</evidence>
<dbReference type="SUPFAM" id="SSF52833">
    <property type="entry name" value="Thioredoxin-like"/>
    <property type="match status" value="1"/>
</dbReference>
<protein>
    <recommendedName>
        <fullName evidence="3">Glutaredoxin domain-containing protein</fullName>
    </recommendedName>
</protein>
<dbReference type="InterPro" id="IPR036249">
    <property type="entry name" value="Thioredoxin-like_sf"/>
</dbReference>
<dbReference type="Proteomes" id="UP000007798">
    <property type="component" value="Unassembled WGS sequence"/>
</dbReference>
<dbReference type="Pfam" id="PF05768">
    <property type="entry name" value="Glrx-like"/>
    <property type="match status" value="1"/>
</dbReference>
<dbReference type="eggNOG" id="ENOG502S912">
    <property type="taxonomic scope" value="Eukaryota"/>
</dbReference>
<dbReference type="STRING" id="7260.B4MUX1"/>
<dbReference type="HOGENOM" id="CLU_059450_0_0_1"/>
<dbReference type="KEGG" id="dwi:6642371"/>
<dbReference type="InParanoid" id="B4MUX1"/>
<evidence type="ECO:0000313" key="2">
    <source>
        <dbReference type="Proteomes" id="UP000007798"/>
    </source>
</evidence>
<dbReference type="OrthoDB" id="429967at2759"/>
<organism evidence="1 2">
    <name type="scientific">Drosophila willistoni</name>
    <name type="common">Fruit fly</name>
    <dbReference type="NCBI Taxonomy" id="7260"/>
    <lineage>
        <taxon>Eukaryota</taxon>
        <taxon>Metazoa</taxon>
        <taxon>Ecdysozoa</taxon>
        <taxon>Arthropoda</taxon>
        <taxon>Hexapoda</taxon>
        <taxon>Insecta</taxon>
        <taxon>Pterygota</taxon>
        <taxon>Neoptera</taxon>
        <taxon>Endopterygota</taxon>
        <taxon>Diptera</taxon>
        <taxon>Brachycera</taxon>
        <taxon>Muscomorpha</taxon>
        <taxon>Ephydroidea</taxon>
        <taxon>Drosophilidae</taxon>
        <taxon>Drosophila</taxon>
        <taxon>Sophophora</taxon>
    </lineage>
</organism>
<reference evidence="1 2" key="1">
    <citation type="journal article" date="2007" name="Nature">
        <title>Evolution of genes and genomes on the Drosophila phylogeny.</title>
        <authorList>
            <consortium name="Drosophila 12 Genomes Consortium"/>
            <person name="Clark A.G."/>
            <person name="Eisen M.B."/>
            <person name="Smith D.R."/>
            <person name="Bergman C.M."/>
            <person name="Oliver B."/>
            <person name="Markow T.A."/>
            <person name="Kaufman T.C."/>
            <person name="Kellis M."/>
            <person name="Gelbart W."/>
            <person name="Iyer V.N."/>
            <person name="Pollard D.A."/>
            <person name="Sackton T.B."/>
            <person name="Larracuente A.M."/>
            <person name="Singh N.D."/>
            <person name="Abad J.P."/>
            <person name="Abt D.N."/>
            <person name="Adryan B."/>
            <person name="Aguade M."/>
            <person name="Akashi H."/>
            <person name="Anderson W.W."/>
            <person name="Aquadro C.F."/>
            <person name="Ardell D.H."/>
            <person name="Arguello R."/>
            <person name="Artieri C.G."/>
            <person name="Barbash D.A."/>
            <person name="Barker D."/>
            <person name="Barsanti P."/>
            <person name="Batterham P."/>
            <person name="Batzoglou S."/>
            <person name="Begun D."/>
            <person name="Bhutkar A."/>
            <person name="Blanco E."/>
            <person name="Bosak S.A."/>
            <person name="Bradley R.K."/>
            <person name="Brand A.D."/>
            <person name="Brent M.R."/>
            <person name="Brooks A.N."/>
            <person name="Brown R.H."/>
            <person name="Butlin R.K."/>
            <person name="Caggese C."/>
            <person name="Calvi B.R."/>
            <person name="Bernardo de Carvalho A."/>
            <person name="Caspi A."/>
            <person name="Castrezana S."/>
            <person name="Celniker S.E."/>
            <person name="Chang J.L."/>
            <person name="Chapple C."/>
            <person name="Chatterji S."/>
            <person name="Chinwalla A."/>
            <person name="Civetta A."/>
            <person name="Clifton S.W."/>
            <person name="Comeron J.M."/>
            <person name="Costello J.C."/>
            <person name="Coyne J.A."/>
            <person name="Daub J."/>
            <person name="David R.G."/>
            <person name="Delcher A.L."/>
            <person name="Delehaunty K."/>
            <person name="Do C.B."/>
            <person name="Ebling H."/>
            <person name="Edwards K."/>
            <person name="Eickbush T."/>
            <person name="Evans J.D."/>
            <person name="Filipski A."/>
            <person name="Findeiss S."/>
            <person name="Freyhult E."/>
            <person name="Fulton L."/>
            <person name="Fulton R."/>
            <person name="Garcia A.C."/>
            <person name="Gardiner A."/>
            <person name="Garfield D.A."/>
            <person name="Garvin B.E."/>
            <person name="Gibson G."/>
            <person name="Gilbert D."/>
            <person name="Gnerre S."/>
            <person name="Godfrey J."/>
            <person name="Good R."/>
            <person name="Gotea V."/>
            <person name="Gravely B."/>
            <person name="Greenberg A.J."/>
            <person name="Griffiths-Jones S."/>
            <person name="Gross S."/>
            <person name="Guigo R."/>
            <person name="Gustafson E.A."/>
            <person name="Haerty W."/>
            <person name="Hahn M.W."/>
            <person name="Halligan D.L."/>
            <person name="Halpern A.L."/>
            <person name="Halter G.M."/>
            <person name="Han M.V."/>
            <person name="Heger A."/>
            <person name="Hillier L."/>
            <person name="Hinrichs A.S."/>
            <person name="Holmes I."/>
            <person name="Hoskins R.A."/>
            <person name="Hubisz M.J."/>
            <person name="Hultmark D."/>
            <person name="Huntley M.A."/>
            <person name="Jaffe D.B."/>
            <person name="Jagadeeshan S."/>
            <person name="Jeck W.R."/>
            <person name="Johnson J."/>
            <person name="Jones C.D."/>
            <person name="Jordan W.C."/>
            <person name="Karpen G.H."/>
            <person name="Kataoka E."/>
            <person name="Keightley P.D."/>
            <person name="Kheradpour P."/>
            <person name="Kirkness E.F."/>
            <person name="Koerich L.B."/>
            <person name="Kristiansen K."/>
            <person name="Kudrna D."/>
            <person name="Kulathinal R.J."/>
            <person name="Kumar S."/>
            <person name="Kwok R."/>
            <person name="Lander E."/>
            <person name="Langley C.H."/>
            <person name="Lapoint R."/>
            <person name="Lazzaro B.P."/>
            <person name="Lee S.J."/>
            <person name="Levesque L."/>
            <person name="Li R."/>
            <person name="Lin C.F."/>
            <person name="Lin M.F."/>
            <person name="Lindblad-Toh K."/>
            <person name="Llopart A."/>
            <person name="Long M."/>
            <person name="Low L."/>
            <person name="Lozovsky E."/>
            <person name="Lu J."/>
            <person name="Luo M."/>
            <person name="Machado C.A."/>
            <person name="Makalowski W."/>
            <person name="Marzo M."/>
            <person name="Matsuda M."/>
            <person name="Matzkin L."/>
            <person name="McAllister B."/>
            <person name="McBride C.S."/>
            <person name="McKernan B."/>
            <person name="McKernan K."/>
            <person name="Mendez-Lago M."/>
            <person name="Minx P."/>
            <person name="Mollenhauer M.U."/>
            <person name="Montooth K."/>
            <person name="Mount S.M."/>
            <person name="Mu X."/>
            <person name="Myers E."/>
            <person name="Negre B."/>
            <person name="Newfeld S."/>
            <person name="Nielsen R."/>
            <person name="Noor M.A."/>
            <person name="O'Grady P."/>
            <person name="Pachter L."/>
            <person name="Papaceit M."/>
            <person name="Parisi M.J."/>
            <person name="Parisi M."/>
            <person name="Parts L."/>
            <person name="Pedersen J.S."/>
            <person name="Pesole G."/>
            <person name="Phillippy A.M."/>
            <person name="Ponting C.P."/>
            <person name="Pop M."/>
            <person name="Porcelli D."/>
            <person name="Powell J.R."/>
            <person name="Prohaska S."/>
            <person name="Pruitt K."/>
            <person name="Puig M."/>
            <person name="Quesneville H."/>
            <person name="Ram K.R."/>
            <person name="Rand D."/>
            <person name="Rasmussen M.D."/>
            <person name="Reed L.K."/>
            <person name="Reenan R."/>
            <person name="Reily A."/>
            <person name="Remington K.A."/>
            <person name="Rieger T.T."/>
            <person name="Ritchie M.G."/>
            <person name="Robin C."/>
            <person name="Rogers Y.H."/>
            <person name="Rohde C."/>
            <person name="Rozas J."/>
            <person name="Rubenfield M.J."/>
            <person name="Ruiz A."/>
            <person name="Russo S."/>
            <person name="Salzberg S.L."/>
            <person name="Sanchez-Gracia A."/>
            <person name="Saranga D.J."/>
            <person name="Sato H."/>
            <person name="Schaeffer S.W."/>
            <person name="Schatz M.C."/>
            <person name="Schlenke T."/>
            <person name="Schwartz R."/>
            <person name="Segarra C."/>
            <person name="Singh R.S."/>
            <person name="Sirot L."/>
            <person name="Sirota M."/>
            <person name="Sisneros N.B."/>
            <person name="Smith C.D."/>
            <person name="Smith T.F."/>
            <person name="Spieth J."/>
            <person name="Stage D.E."/>
            <person name="Stark A."/>
            <person name="Stephan W."/>
            <person name="Strausberg R.L."/>
            <person name="Strempel S."/>
            <person name="Sturgill D."/>
            <person name="Sutton G."/>
            <person name="Sutton G.G."/>
            <person name="Tao W."/>
            <person name="Teichmann S."/>
            <person name="Tobari Y.N."/>
            <person name="Tomimura Y."/>
            <person name="Tsolas J.M."/>
            <person name="Valente V.L."/>
            <person name="Venter E."/>
            <person name="Venter J.C."/>
            <person name="Vicario S."/>
            <person name="Vieira F.G."/>
            <person name="Vilella A.J."/>
            <person name="Villasante A."/>
            <person name="Walenz B."/>
            <person name="Wang J."/>
            <person name="Wasserman M."/>
            <person name="Watts T."/>
            <person name="Wilson D."/>
            <person name="Wilson R.K."/>
            <person name="Wing R.A."/>
            <person name="Wolfner M.F."/>
            <person name="Wong A."/>
            <person name="Wong G.K."/>
            <person name="Wu C.I."/>
            <person name="Wu G."/>
            <person name="Yamamoto D."/>
            <person name="Yang H.P."/>
            <person name="Yang S.P."/>
            <person name="Yorke J.A."/>
            <person name="Yoshida K."/>
            <person name="Zdobnov E."/>
            <person name="Zhang P."/>
            <person name="Zhang Y."/>
            <person name="Zimin A.V."/>
            <person name="Baldwin J."/>
            <person name="Abdouelleil A."/>
            <person name="Abdulkadir J."/>
            <person name="Abebe A."/>
            <person name="Abera B."/>
            <person name="Abreu J."/>
            <person name="Acer S.C."/>
            <person name="Aftuck L."/>
            <person name="Alexander A."/>
            <person name="An P."/>
            <person name="Anderson E."/>
            <person name="Anderson S."/>
            <person name="Arachi H."/>
            <person name="Azer M."/>
            <person name="Bachantsang P."/>
            <person name="Barry A."/>
            <person name="Bayul T."/>
            <person name="Berlin A."/>
            <person name="Bessette D."/>
            <person name="Bloom T."/>
            <person name="Blye J."/>
            <person name="Boguslavskiy L."/>
            <person name="Bonnet C."/>
            <person name="Boukhgalter B."/>
            <person name="Bourzgui I."/>
            <person name="Brown A."/>
            <person name="Cahill P."/>
            <person name="Channer S."/>
            <person name="Cheshatsang Y."/>
            <person name="Chuda L."/>
            <person name="Citroen M."/>
            <person name="Collymore A."/>
            <person name="Cooke P."/>
            <person name="Costello M."/>
            <person name="D'Aco K."/>
            <person name="Daza R."/>
            <person name="De Haan G."/>
            <person name="DeGray S."/>
            <person name="DeMaso C."/>
            <person name="Dhargay N."/>
            <person name="Dooley K."/>
            <person name="Dooley E."/>
            <person name="Doricent M."/>
            <person name="Dorje P."/>
            <person name="Dorjee K."/>
            <person name="Dupes A."/>
            <person name="Elong R."/>
            <person name="Falk J."/>
            <person name="Farina A."/>
            <person name="Faro S."/>
            <person name="Ferguson D."/>
            <person name="Fisher S."/>
            <person name="Foley C.D."/>
            <person name="Franke A."/>
            <person name="Friedrich D."/>
            <person name="Gadbois L."/>
            <person name="Gearin G."/>
            <person name="Gearin C.R."/>
            <person name="Giannoukos G."/>
            <person name="Goode T."/>
            <person name="Graham J."/>
            <person name="Grandbois E."/>
            <person name="Grewal S."/>
            <person name="Gyaltsen K."/>
            <person name="Hafez N."/>
            <person name="Hagos B."/>
            <person name="Hall J."/>
            <person name="Henson C."/>
            <person name="Hollinger A."/>
            <person name="Honan T."/>
            <person name="Huard M.D."/>
            <person name="Hughes L."/>
            <person name="Hurhula B."/>
            <person name="Husby M.E."/>
            <person name="Kamat A."/>
            <person name="Kanga B."/>
            <person name="Kashin S."/>
            <person name="Khazanovich D."/>
            <person name="Kisner P."/>
            <person name="Lance K."/>
            <person name="Lara M."/>
            <person name="Lee W."/>
            <person name="Lennon N."/>
            <person name="Letendre F."/>
            <person name="LeVine R."/>
            <person name="Lipovsky A."/>
            <person name="Liu X."/>
            <person name="Liu J."/>
            <person name="Liu S."/>
            <person name="Lokyitsang T."/>
            <person name="Lokyitsang Y."/>
            <person name="Lubonja R."/>
            <person name="Lui A."/>
            <person name="MacDonald P."/>
            <person name="Magnisalis V."/>
            <person name="Maru K."/>
            <person name="Matthews C."/>
            <person name="McCusker W."/>
            <person name="McDonough S."/>
            <person name="Mehta T."/>
            <person name="Meldrim J."/>
            <person name="Meneus L."/>
            <person name="Mihai O."/>
            <person name="Mihalev A."/>
            <person name="Mihova T."/>
            <person name="Mittelman R."/>
            <person name="Mlenga V."/>
            <person name="Montmayeur A."/>
            <person name="Mulrain L."/>
            <person name="Navidi A."/>
            <person name="Naylor J."/>
            <person name="Negash T."/>
            <person name="Nguyen T."/>
            <person name="Nguyen N."/>
            <person name="Nicol R."/>
            <person name="Norbu C."/>
            <person name="Norbu N."/>
            <person name="Novod N."/>
            <person name="O'Neill B."/>
            <person name="Osman S."/>
            <person name="Markiewicz E."/>
            <person name="Oyono O.L."/>
            <person name="Patti C."/>
            <person name="Phunkhang P."/>
            <person name="Pierre F."/>
            <person name="Priest M."/>
            <person name="Raghuraman S."/>
            <person name="Rege F."/>
            <person name="Reyes R."/>
            <person name="Rise C."/>
            <person name="Rogov P."/>
            <person name="Ross K."/>
            <person name="Ryan E."/>
            <person name="Settipalli S."/>
            <person name="Shea T."/>
            <person name="Sherpa N."/>
            <person name="Shi L."/>
            <person name="Shih D."/>
            <person name="Sparrow T."/>
            <person name="Spaulding J."/>
            <person name="Stalker J."/>
            <person name="Stange-Thomann N."/>
            <person name="Stavropoulos S."/>
            <person name="Stone C."/>
            <person name="Strader C."/>
            <person name="Tesfaye S."/>
            <person name="Thomson T."/>
            <person name="Thoulutsang Y."/>
            <person name="Thoulutsang D."/>
            <person name="Topham K."/>
            <person name="Topping I."/>
            <person name="Tsamla T."/>
            <person name="Vassiliev H."/>
            <person name="Vo A."/>
            <person name="Wangchuk T."/>
            <person name="Wangdi T."/>
            <person name="Weiand M."/>
            <person name="Wilkinson J."/>
            <person name="Wilson A."/>
            <person name="Yadav S."/>
            <person name="Young G."/>
            <person name="Yu Q."/>
            <person name="Zembek L."/>
            <person name="Zhong D."/>
            <person name="Zimmer A."/>
            <person name="Zwirko Z."/>
            <person name="Jaffe D.B."/>
            <person name="Alvarez P."/>
            <person name="Brockman W."/>
            <person name="Butler J."/>
            <person name="Chin C."/>
            <person name="Gnerre S."/>
            <person name="Grabherr M."/>
            <person name="Kleber M."/>
            <person name="Mauceli E."/>
            <person name="MacCallum I."/>
        </authorList>
    </citation>
    <scope>NUCLEOTIDE SEQUENCE [LARGE SCALE GENOMIC DNA]</scope>
    <source>
        <strain evidence="2">Tucson 14030-0811.24</strain>
    </source>
</reference>
<dbReference type="Gene3D" id="3.40.30.10">
    <property type="entry name" value="Glutaredoxin"/>
    <property type="match status" value="1"/>
</dbReference>
<dbReference type="PANTHER" id="PTHR33558">
    <property type="entry name" value="GLUTAREDOXIN-LIKE PROTEIN C5ORF63 HOMOLOG"/>
    <property type="match status" value="1"/>
</dbReference>
<keyword evidence="2" id="KW-1185">Reference proteome</keyword>
<dbReference type="AlphaFoldDB" id="B4MUX1"/>
<dbReference type="FunCoup" id="B4MUX1">
    <property type="interactions" value="10"/>
</dbReference>
<proteinExistence type="predicted"/>
<dbReference type="InterPro" id="IPR008554">
    <property type="entry name" value="Glutaredoxin-like"/>
</dbReference>
<name>B4MUX1_DROWI</name>
<dbReference type="EMBL" id="CH963857">
    <property type="protein sequence ID" value="EDW76316.2"/>
    <property type="molecule type" value="Genomic_DNA"/>
</dbReference>
<accession>B4MUX1</accession>
<dbReference type="PANTHER" id="PTHR33558:SF1">
    <property type="entry name" value="GLUTAREDOXIN-LIKE PROTEIN C5ORF63 HOMOLOG"/>
    <property type="match status" value="1"/>
</dbReference>
<dbReference type="InterPro" id="IPR052565">
    <property type="entry name" value="Glutaredoxin-like_YDR286C"/>
</dbReference>
<gene>
    <name evidence="1" type="primary">Dwil\GK14723</name>
    <name evidence="1" type="ORF">Dwil_GK14723</name>
</gene>